<accession>A0A835RCV3</accession>
<organism evidence="1 2">
    <name type="scientific">Vanilla planifolia</name>
    <name type="common">Vanilla</name>
    <dbReference type="NCBI Taxonomy" id="51239"/>
    <lineage>
        <taxon>Eukaryota</taxon>
        <taxon>Viridiplantae</taxon>
        <taxon>Streptophyta</taxon>
        <taxon>Embryophyta</taxon>
        <taxon>Tracheophyta</taxon>
        <taxon>Spermatophyta</taxon>
        <taxon>Magnoliopsida</taxon>
        <taxon>Liliopsida</taxon>
        <taxon>Asparagales</taxon>
        <taxon>Orchidaceae</taxon>
        <taxon>Vanilloideae</taxon>
        <taxon>Vanilleae</taxon>
        <taxon>Vanilla</taxon>
    </lineage>
</organism>
<name>A0A835RCV3_VANPL</name>
<reference evidence="1 2" key="1">
    <citation type="journal article" date="2020" name="Nat. Food">
        <title>A phased Vanilla planifolia genome enables genetic improvement of flavour and production.</title>
        <authorList>
            <person name="Hasing T."/>
            <person name="Tang H."/>
            <person name="Brym M."/>
            <person name="Khazi F."/>
            <person name="Huang T."/>
            <person name="Chambers A.H."/>
        </authorList>
    </citation>
    <scope>NUCLEOTIDE SEQUENCE [LARGE SCALE GENOMIC DNA]</scope>
    <source>
        <tissue evidence="1">Leaf</tissue>
    </source>
</reference>
<dbReference type="EMBL" id="JADCNM010000005">
    <property type="protein sequence ID" value="KAG0483962.1"/>
    <property type="molecule type" value="Genomic_DNA"/>
</dbReference>
<gene>
    <name evidence="1" type="ORF">HPP92_012046</name>
</gene>
<evidence type="ECO:0000313" key="1">
    <source>
        <dbReference type="EMBL" id="KAG0483962.1"/>
    </source>
</evidence>
<protein>
    <submittedName>
        <fullName evidence="1">Uncharacterized protein</fullName>
    </submittedName>
</protein>
<evidence type="ECO:0000313" key="2">
    <source>
        <dbReference type="Proteomes" id="UP000639772"/>
    </source>
</evidence>
<dbReference type="AlphaFoldDB" id="A0A835RCV3"/>
<comment type="caution">
    <text evidence="1">The sequence shown here is derived from an EMBL/GenBank/DDBJ whole genome shotgun (WGS) entry which is preliminary data.</text>
</comment>
<sequence>MMENVASNGGQVCVRLFQLEKCTQKLCSTDCHLEVGVLFVSALCDDDNMCRCYYNCSNPESRSPFINKTE</sequence>
<dbReference type="Proteomes" id="UP000639772">
    <property type="component" value="Unassembled WGS sequence"/>
</dbReference>
<proteinExistence type="predicted"/>